<name>X0RG81_9ZZZZ</name>
<dbReference type="GO" id="GO:0009307">
    <property type="term" value="P:DNA restriction-modification system"/>
    <property type="evidence" value="ECO:0007669"/>
    <property type="project" value="InterPro"/>
</dbReference>
<dbReference type="InterPro" id="IPR029063">
    <property type="entry name" value="SAM-dependent_MTases_sf"/>
</dbReference>
<evidence type="ECO:0000313" key="4">
    <source>
        <dbReference type="EMBL" id="GAF67783.1"/>
    </source>
</evidence>
<protein>
    <recommendedName>
        <fullName evidence="5">DNA adenine methylase</fullName>
    </recommendedName>
</protein>
<dbReference type="GO" id="GO:0009007">
    <property type="term" value="F:site-specific DNA-methyltransferase (adenine-specific) activity"/>
    <property type="evidence" value="ECO:0007669"/>
    <property type="project" value="UniProtKB-EC"/>
</dbReference>
<dbReference type="SUPFAM" id="SSF53335">
    <property type="entry name" value="S-adenosyl-L-methionine-dependent methyltransferases"/>
    <property type="match status" value="1"/>
</dbReference>
<organism evidence="4">
    <name type="scientific">marine sediment metagenome</name>
    <dbReference type="NCBI Taxonomy" id="412755"/>
    <lineage>
        <taxon>unclassified sequences</taxon>
        <taxon>metagenomes</taxon>
        <taxon>ecological metagenomes</taxon>
    </lineage>
</organism>
<dbReference type="PANTHER" id="PTHR30481:SF3">
    <property type="entry name" value="DNA ADENINE METHYLASE"/>
    <property type="match status" value="1"/>
</dbReference>
<keyword evidence="1" id="KW-0489">Methyltransferase</keyword>
<dbReference type="Pfam" id="PF02086">
    <property type="entry name" value="MethyltransfD12"/>
    <property type="match status" value="1"/>
</dbReference>
<comment type="caution">
    <text evidence="4">The sequence shown here is derived from an EMBL/GenBank/DDBJ whole genome shotgun (WGS) entry which is preliminary data.</text>
</comment>
<evidence type="ECO:0000256" key="2">
    <source>
        <dbReference type="ARBA" id="ARBA00022679"/>
    </source>
</evidence>
<gene>
    <name evidence="4" type="ORF">S01H1_09811</name>
</gene>
<dbReference type="PANTHER" id="PTHR30481">
    <property type="entry name" value="DNA ADENINE METHYLASE"/>
    <property type="match status" value="1"/>
</dbReference>
<dbReference type="AlphaFoldDB" id="X0RG81"/>
<proteinExistence type="predicted"/>
<evidence type="ECO:0000256" key="3">
    <source>
        <dbReference type="ARBA" id="ARBA00022691"/>
    </source>
</evidence>
<sequence>MTMYQKPFLKWAGGKTQILSEIIQTIPNEIQNYHEIFLGGGSVLLAILSLQKHNKLKINGTVYACDSNKGLINLYKHIQNEPEKLHALLDAYWKIYDSITGEHFIKNATTPEEAISSKETYFYWIRNRFNS</sequence>
<keyword evidence="2" id="KW-0808">Transferase</keyword>
<dbReference type="GO" id="GO:1904047">
    <property type="term" value="F:S-adenosyl-L-methionine binding"/>
    <property type="evidence" value="ECO:0007669"/>
    <property type="project" value="TreeGrafter"/>
</dbReference>
<dbReference type="InterPro" id="IPR012327">
    <property type="entry name" value="MeTrfase_D12"/>
</dbReference>
<feature type="non-terminal residue" evidence="4">
    <location>
        <position position="131"/>
    </location>
</feature>
<evidence type="ECO:0008006" key="5">
    <source>
        <dbReference type="Google" id="ProtNLM"/>
    </source>
</evidence>
<evidence type="ECO:0000256" key="1">
    <source>
        <dbReference type="ARBA" id="ARBA00022603"/>
    </source>
</evidence>
<dbReference type="PRINTS" id="PR00505">
    <property type="entry name" value="D12N6MTFRASE"/>
</dbReference>
<dbReference type="GO" id="GO:0043565">
    <property type="term" value="F:sequence-specific DNA binding"/>
    <property type="evidence" value="ECO:0007669"/>
    <property type="project" value="TreeGrafter"/>
</dbReference>
<keyword evidence="3" id="KW-0949">S-adenosyl-L-methionine</keyword>
<dbReference type="EMBL" id="BARS01005013">
    <property type="protein sequence ID" value="GAF67783.1"/>
    <property type="molecule type" value="Genomic_DNA"/>
</dbReference>
<reference evidence="4" key="1">
    <citation type="journal article" date="2014" name="Front. Microbiol.">
        <title>High frequency of phylogenetically diverse reductive dehalogenase-homologous genes in deep subseafloor sedimentary metagenomes.</title>
        <authorList>
            <person name="Kawai M."/>
            <person name="Futagami T."/>
            <person name="Toyoda A."/>
            <person name="Takaki Y."/>
            <person name="Nishi S."/>
            <person name="Hori S."/>
            <person name="Arai W."/>
            <person name="Tsubouchi T."/>
            <person name="Morono Y."/>
            <person name="Uchiyama I."/>
            <person name="Ito T."/>
            <person name="Fujiyama A."/>
            <person name="Inagaki F."/>
            <person name="Takami H."/>
        </authorList>
    </citation>
    <scope>NUCLEOTIDE SEQUENCE</scope>
    <source>
        <strain evidence="4">Expedition CK06-06</strain>
    </source>
</reference>
<dbReference type="GO" id="GO:0032259">
    <property type="term" value="P:methylation"/>
    <property type="evidence" value="ECO:0007669"/>
    <property type="project" value="UniProtKB-KW"/>
</dbReference>
<accession>X0RG81</accession>
<dbReference type="Gene3D" id="3.40.50.150">
    <property type="entry name" value="Vaccinia Virus protein VP39"/>
    <property type="match status" value="1"/>
</dbReference>
<dbReference type="GO" id="GO:0006298">
    <property type="term" value="P:mismatch repair"/>
    <property type="evidence" value="ECO:0007669"/>
    <property type="project" value="TreeGrafter"/>
</dbReference>